<feature type="transmembrane region" description="Helical" evidence="1">
    <location>
        <begin position="108"/>
        <end position="128"/>
    </location>
</feature>
<accession>A0ABY4CYX0</accession>
<keyword evidence="1" id="KW-1133">Transmembrane helix</keyword>
<keyword evidence="3" id="KW-1185">Reference proteome</keyword>
<dbReference type="RefSeq" id="WP_243799218.1">
    <property type="nucleotide sequence ID" value="NZ_CP094669.1"/>
</dbReference>
<gene>
    <name evidence="2" type="ORF">MTX78_01350</name>
</gene>
<evidence type="ECO:0000313" key="2">
    <source>
        <dbReference type="EMBL" id="UOG75256.1"/>
    </source>
</evidence>
<feature type="transmembrane region" description="Helical" evidence="1">
    <location>
        <begin position="32"/>
        <end position="58"/>
    </location>
</feature>
<name>A0ABY4CYX0_9BACT</name>
<evidence type="ECO:0000256" key="1">
    <source>
        <dbReference type="SAM" id="Phobius"/>
    </source>
</evidence>
<dbReference type="EMBL" id="CP094669">
    <property type="protein sequence ID" value="UOG75256.1"/>
    <property type="molecule type" value="Genomic_DNA"/>
</dbReference>
<evidence type="ECO:0000313" key="3">
    <source>
        <dbReference type="Proteomes" id="UP000831113"/>
    </source>
</evidence>
<proteinExistence type="predicted"/>
<dbReference type="Proteomes" id="UP000831113">
    <property type="component" value="Chromosome"/>
</dbReference>
<organism evidence="2 3">
    <name type="scientific">Hymenobacter tibetensis</name>
    <dbReference type="NCBI Taxonomy" id="497967"/>
    <lineage>
        <taxon>Bacteria</taxon>
        <taxon>Pseudomonadati</taxon>
        <taxon>Bacteroidota</taxon>
        <taxon>Cytophagia</taxon>
        <taxon>Cytophagales</taxon>
        <taxon>Hymenobacteraceae</taxon>
        <taxon>Hymenobacter</taxon>
    </lineage>
</organism>
<keyword evidence="1" id="KW-0812">Transmembrane</keyword>
<protein>
    <submittedName>
        <fullName evidence="2">Uncharacterized protein</fullName>
    </submittedName>
</protein>
<sequence length="146" mass="16200">MKKLLSGVVGSVGVFWPGLVRASDIEVKAAFLLQGGIGGILIGAGLYAVFMLLAAVLFKRRVHAGIAFALATAFFIYIEYKSFYFLAIATGFMRTRQMRYEFGELTTVLYWVLVGIGVWRVAVVGIALRMRVRRHRSTTTDWVSEG</sequence>
<keyword evidence="1" id="KW-0472">Membrane</keyword>
<feature type="transmembrane region" description="Helical" evidence="1">
    <location>
        <begin position="65"/>
        <end position="88"/>
    </location>
</feature>
<reference evidence="2 3" key="1">
    <citation type="submission" date="2022-03" db="EMBL/GenBank/DDBJ databases">
        <title>Hymenobactersp. isolated from the air.</title>
        <authorList>
            <person name="Won M."/>
            <person name="Kwon S.-W."/>
        </authorList>
    </citation>
    <scope>NUCLEOTIDE SEQUENCE [LARGE SCALE GENOMIC DNA]</scope>
    <source>
        <strain evidence="2 3">KACC 21982</strain>
    </source>
</reference>